<organism evidence="3">
    <name type="scientific">Dunaliella tertiolecta</name>
    <name type="common">Green alga</name>
    <dbReference type="NCBI Taxonomy" id="3047"/>
    <lineage>
        <taxon>Eukaryota</taxon>
        <taxon>Viridiplantae</taxon>
        <taxon>Chlorophyta</taxon>
        <taxon>core chlorophytes</taxon>
        <taxon>Chlorophyceae</taxon>
        <taxon>CS clade</taxon>
        <taxon>Chlamydomonadales</taxon>
        <taxon>Dunaliellaceae</taxon>
        <taxon>Dunaliella</taxon>
    </lineage>
</organism>
<dbReference type="EMBL" id="HBIP01029951">
    <property type="protein sequence ID" value="CAE0503068.1"/>
    <property type="molecule type" value="Transcribed_RNA"/>
</dbReference>
<dbReference type="EMBL" id="HBIP01029950">
    <property type="protein sequence ID" value="CAE0503067.1"/>
    <property type="molecule type" value="Transcribed_RNA"/>
</dbReference>
<evidence type="ECO:0000313" key="7">
    <source>
        <dbReference type="EMBL" id="CAE0503068.1"/>
    </source>
</evidence>
<feature type="region of interest" description="Disordered" evidence="1">
    <location>
        <begin position="118"/>
        <end position="171"/>
    </location>
</feature>
<evidence type="ECO:0000313" key="3">
    <source>
        <dbReference type="EMBL" id="CAE0503062.1"/>
    </source>
</evidence>
<evidence type="ECO:0000313" key="4">
    <source>
        <dbReference type="EMBL" id="CAE0503064.1"/>
    </source>
</evidence>
<dbReference type="EMBL" id="HBIP01029947">
    <property type="protein sequence ID" value="CAE0503064.1"/>
    <property type="molecule type" value="Transcribed_RNA"/>
</dbReference>
<sequence>MGRGPVAQVINHECKVVVEAGLEWAQKDGIPGLSAGREWTAAGEQHMKEVVRKLVTATEWEDLQETYYNLKGLSAQTLEGPKKWPHAARMQLEGWFAKQIEETRRRVRKAEAAVKTEPGVREEAEKLETSVKPQGRNRGACKAKGQRAASSAESAGRLMQLGVPKTRRLPHLQRLQERFMQRRMNTSESARHASQTTSK</sequence>
<dbReference type="AlphaFoldDB" id="A0A6S8NCC4"/>
<name>A0A6S8NCC4_DUNTE</name>
<dbReference type="EMBL" id="HBIP01029949">
    <property type="protein sequence ID" value="CAE0503066.1"/>
    <property type="molecule type" value="Transcribed_RNA"/>
</dbReference>
<evidence type="ECO:0000313" key="6">
    <source>
        <dbReference type="EMBL" id="CAE0503067.1"/>
    </source>
</evidence>
<protein>
    <submittedName>
        <fullName evidence="3">Uncharacterized protein</fullName>
    </submittedName>
</protein>
<evidence type="ECO:0000313" key="5">
    <source>
        <dbReference type="EMBL" id="CAE0503066.1"/>
    </source>
</evidence>
<evidence type="ECO:0000256" key="1">
    <source>
        <dbReference type="SAM" id="MobiDB-lite"/>
    </source>
</evidence>
<proteinExistence type="predicted"/>
<gene>
    <name evidence="2" type="ORF">DTER00134_LOCUS18133</name>
    <name evidence="3" type="ORF">DTER00134_LOCUS18135</name>
    <name evidence="4" type="ORF">DTER00134_LOCUS18137</name>
    <name evidence="5" type="ORF">DTER00134_LOCUS18139</name>
    <name evidence="6" type="ORF">DTER00134_LOCUS18140</name>
    <name evidence="7" type="ORF">DTER00134_LOCUS18141</name>
</gene>
<accession>A0A6S8NCC4</accession>
<evidence type="ECO:0000313" key="2">
    <source>
        <dbReference type="EMBL" id="CAE0503060.1"/>
    </source>
</evidence>
<feature type="compositionally biased region" description="Basic and acidic residues" evidence="1">
    <location>
        <begin position="118"/>
        <end position="129"/>
    </location>
</feature>
<dbReference type="EMBL" id="HBIP01029942">
    <property type="protein sequence ID" value="CAE0503060.1"/>
    <property type="molecule type" value="Transcribed_RNA"/>
</dbReference>
<reference evidence="3" key="1">
    <citation type="submission" date="2021-01" db="EMBL/GenBank/DDBJ databases">
        <authorList>
            <person name="Corre E."/>
            <person name="Pelletier E."/>
            <person name="Niang G."/>
            <person name="Scheremetjew M."/>
            <person name="Finn R."/>
            <person name="Kale V."/>
            <person name="Holt S."/>
            <person name="Cochrane G."/>
            <person name="Meng A."/>
            <person name="Brown T."/>
            <person name="Cohen L."/>
        </authorList>
    </citation>
    <scope>NUCLEOTIDE SEQUENCE</scope>
    <source>
        <strain evidence="3">CCMP1320</strain>
    </source>
</reference>
<dbReference type="EMBL" id="HBIP01029944">
    <property type="protein sequence ID" value="CAE0503062.1"/>
    <property type="molecule type" value="Transcribed_RNA"/>
</dbReference>